<evidence type="ECO:0000313" key="2">
    <source>
        <dbReference type="EMBL" id="HJC72302.1"/>
    </source>
</evidence>
<name>A0A9D2Q6C2_9FIRM</name>
<evidence type="ECO:0000313" key="3">
    <source>
        <dbReference type="Proteomes" id="UP000823918"/>
    </source>
</evidence>
<proteinExistence type="predicted"/>
<sequence>MREEKISRIRFDQILANQASPFKRKTMKNSSLKKENRRSKRISNSASCCPIFNQEKQGQNSSNPARTRQTGTEDVKQKNPEKPQFFGVFELF</sequence>
<dbReference type="EMBL" id="DWWA01000028">
    <property type="protein sequence ID" value="HJC72302.1"/>
    <property type="molecule type" value="Genomic_DNA"/>
</dbReference>
<feature type="region of interest" description="Disordered" evidence="1">
    <location>
        <begin position="20"/>
        <end position="82"/>
    </location>
</feature>
<accession>A0A9D2Q6C2</accession>
<organism evidence="2 3">
    <name type="scientific">Candidatus Ruthenibacterium merdavium</name>
    <dbReference type="NCBI Taxonomy" id="2838752"/>
    <lineage>
        <taxon>Bacteria</taxon>
        <taxon>Bacillati</taxon>
        <taxon>Bacillota</taxon>
        <taxon>Clostridia</taxon>
        <taxon>Eubacteriales</taxon>
        <taxon>Oscillospiraceae</taxon>
        <taxon>Ruthenibacterium</taxon>
    </lineage>
</organism>
<feature type="compositionally biased region" description="Polar residues" evidence="1">
    <location>
        <begin position="54"/>
        <end position="70"/>
    </location>
</feature>
<protein>
    <submittedName>
        <fullName evidence="2">Uncharacterized protein</fullName>
    </submittedName>
</protein>
<evidence type="ECO:0000256" key="1">
    <source>
        <dbReference type="SAM" id="MobiDB-lite"/>
    </source>
</evidence>
<gene>
    <name evidence="2" type="ORF">H9698_05865</name>
</gene>
<dbReference type="AlphaFoldDB" id="A0A9D2Q6C2"/>
<reference evidence="2" key="2">
    <citation type="submission" date="2021-04" db="EMBL/GenBank/DDBJ databases">
        <authorList>
            <person name="Gilroy R."/>
        </authorList>
    </citation>
    <scope>NUCLEOTIDE SEQUENCE</scope>
    <source>
        <strain evidence="2">5933</strain>
    </source>
</reference>
<dbReference type="Proteomes" id="UP000823918">
    <property type="component" value="Unassembled WGS sequence"/>
</dbReference>
<comment type="caution">
    <text evidence="2">The sequence shown here is derived from an EMBL/GenBank/DDBJ whole genome shotgun (WGS) entry which is preliminary data.</text>
</comment>
<reference evidence="2" key="1">
    <citation type="journal article" date="2021" name="PeerJ">
        <title>Extensive microbial diversity within the chicken gut microbiome revealed by metagenomics and culture.</title>
        <authorList>
            <person name="Gilroy R."/>
            <person name="Ravi A."/>
            <person name="Getino M."/>
            <person name="Pursley I."/>
            <person name="Horton D.L."/>
            <person name="Alikhan N.F."/>
            <person name="Baker D."/>
            <person name="Gharbi K."/>
            <person name="Hall N."/>
            <person name="Watson M."/>
            <person name="Adriaenssens E.M."/>
            <person name="Foster-Nyarko E."/>
            <person name="Jarju S."/>
            <person name="Secka A."/>
            <person name="Antonio M."/>
            <person name="Oren A."/>
            <person name="Chaudhuri R.R."/>
            <person name="La Ragione R."/>
            <person name="Hildebrand F."/>
            <person name="Pallen M.J."/>
        </authorList>
    </citation>
    <scope>NUCLEOTIDE SEQUENCE</scope>
    <source>
        <strain evidence="2">5933</strain>
    </source>
</reference>
<feature type="compositionally biased region" description="Basic and acidic residues" evidence="1">
    <location>
        <begin position="71"/>
        <end position="81"/>
    </location>
</feature>